<dbReference type="Proteomes" id="UP001558613">
    <property type="component" value="Unassembled WGS sequence"/>
</dbReference>
<evidence type="ECO:0000313" key="3">
    <source>
        <dbReference type="Proteomes" id="UP001558613"/>
    </source>
</evidence>
<feature type="compositionally biased region" description="Basic and acidic residues" evidence="1">
    <location>
        <begin position="78"/>
        <end position="93"/>
    </location>
</feature>
<name>A0ABR3LD98_9TELE</name>
<evidence type="ECO:0000313" key="2">
    <source>
        <dbReference type="EMBL" id="KAL1249669.1"/>
    </source>
</evidence>
<proteinExistence type="predicted"/>
<dbReference type="EMBL" id="JAYMGO010000023">
    <property type="protein sequence ID" value="KAL1249669.1"/>
    <property type="molecule type" value="Genomic_DNA"/>
</dbReference>
<evidence type="ECO:0000256" key="1">
    <source>
        <dbReference type="SAM" id="MobiDB-lite"/>
    </source>
</evidence>
<organism evidence="2 3">
    <name type="scientific">Cirrhinus molitorella</name>
    <name type="common">mud carp</name>
    <dbReference type="NCBI Taxonomy" id="172907"/>
    <lineage>
        <taxon>Eukaryota</taxon>
        <taxon>Metazoa</taxon>
        <taxon>Chordata</taxon>
        <taxon>Craniata</taxon>
        <taxon>Vertebrata</taxon>
        <taxon>Euteleostomi</taxon>
        <taxon>Actinopterygii</taxon>
        <taxon>Neopterygii</taxon>
        <taxon>Teleostei</taxon>
        <taxon>Ostariophysi</taxon>
        <taxon>Cypriniformes</taxon>
        <taxon>Cyprinidae</taxon>
        <taxon>Labeoninae</taxon>
        <taxon>Labeonini</taxon>
        <taxon>Cirrhinus</taxon>
    </lineage>
</organism>
<gene>
    <name evidence="2" type="ORF">QQF64_020674</name>
</gene>
<reference evidence="2 3" key="1">
    <citation type="submission" date="2023-09" db="EMBL/GenBank/DDBJ databases">
        <authorList>
            <person name="Wang M."/>
        </authorList>
    </citation>
    <scope>NUCLEOTIDE SEQUENCE [LARGE SCALE GENOMIC DNA]</scope>
    <source>
        <strain evidence="2">GT-2023</strain>
        <tissue evidence="2">Liver</tissue>
    </source>
</reference>
<comment type="caution">
    <text evidence="2">The sequence shown here is derived from an EMBL/GenBank/DDBJ whole genome shotgun (WGS) entry which is preliminary data.</text>
</comment>
<feature type="compositionally biased region" description="Basic and acidic residues" evidence="1">
    <location>
        <begin position="22"/>
        <end position="36"/>
    </location>
</feature>
<feature type="region of interest" description="Disordered" evidence="1">
    <location>
        <begin position="1"/>
        <end position="100"/>
    </location>
</feature>
<protein>
    <submittedName>
        <fullName evidence="2">Uncharacterized protein</fullName>
    </submittedName>
</protein>
<sequence>MGERRASGRSRSRSAAFTQKAGQEDGRRGSGDRDQDPLPNPKQSPSQELPGYIAPLTSDLAVSVSADQPHRKRKRQSGSRERMSVRPPHREDLPNAPAEKRMRRAHCWGEVDSALCMLGSAGLMDCQ</sequence>
<accession>A0ABR3LD98</accession>
<keyword evidence="3" id="KW-1185">Reference proteome</keyword>